<evidence type="ECO:0000313" key="3">
    <source>
        <dbReference type="Proteomes" id="UP000499080"/>
    </source>
</evidence>
<comment type="caution">
    <text evidence="2">The sequence shown here is derived from an EMBL/GenBank/DDBJ whole genome shotgun (WGS) entry which is preliminary data.</text>
</comment>
<feature type="transmembrane region" description="Helical" evidence="1">
    <location>
        <begin position="84"/>
        <end position="102"/>
    </location>
</feature>
<proteinExistence type="predicted"/>
<gene>
    <name evidence="2" type="ORF">AVEN_8955_1</name>
</gene>
<protein>
    <submittedName>
        <fullName evidence="2">Uncharacterized protein</fullName>
    </submittedName>
</protein>
<sequence>MEAGVGQETLDNISRRQKLSYEIKIMEIRRVGVGHEPARRAARASVYFVTLSASNSELILIPHSVCGIHKLALNKILTRLRRELAATFWLYILRFSLPYIVLRLRKHKAKKIS</sequence>
<keyword evidence="3" id="KW-1185">Reference proteome</keyword>
<organism evidence="2 3">
    <name type="scientific">Araneus ventricosus</name>
    <name type="common">Orbweaver spider</name>
    <name type="synonym">Epeira ventricosa</name>
    <dbReference type="NCBI Taxonomy" id="182803"/>
    <lineage>
        <taxon>Eukaryota</taxon>
        <taxon>Metazoa</taxon>
        <taxon>Ecdysozoa</taxon>
        <taxon>Arthropoda</taxon>
        <taxon>Chelicerata</taxon>
        <taxon>Arachnida</taxon>
        <taxon>Araneae</taxon>
        <taxon>Araneomorphae</taxon>
        <taxon>Entelegynae</taxon>
        <taxon>Araneoidea</taxon>
        <taxon>Araneidae</taxon>
        <taxon>Araneus</taxon>
    </lineage>
</organism>
<evidence type="ECO:0000256" key="1">
    <source>
        <dbReference type="SAM" id="Phobius"/>
    </source>
</evidence>
<name>A0A4Y2LPK1_ARAVE</name>
<keyword evidence="1" id="KW-1133">Transmembrane helix</keyword>
<dbReference type="EMBL" id="BGPR01006030">
    <property type="protein sequence ID" value="GBN15486.1"/>
    <property type="molecule type" value="Genomic_DNA"/>
</dbReference>
<reference evidence="2 3" key="1">
    <citation type="journal article" date="2019" name="Sci. Rep.">
        <title>Orb-weaving spider Araneus ventricosus genome elucidates the spidroin gene catalogue.</title>
        <authorList>
            <person name="Kono N."/>
            <person name="Nakamura H."/>
            <person name="Ohtoshi R."/>
            <person name="Moran D.A.P."/>
            <person name="Shinohara A."/>
            <person name="Yoshida Y."/>
            <person name="Fujiwara M."/>
            <person name="Mori M."/>
            <person name="Tomita M."/>
            <person name="Arakawa K."/>
        </authorList>
    </citation>
    <scope>NUCLEOTIDE SEQUENCE [LARGE SCALE GENOMIC DNA]</scope>
</reference>
<dbReference type="Proteomes" id="UP000499080">
    <property type="component" value="Unassembled WGS sequence"/>
</dbReference>
<accession>A0A4Y2LPK1</accession>
<keyword evidence="1" id="KW-0472">Membrane</keyword>
<dbReference type="AlphaFoldDB" id="A0A4Y2LPK1"/>
<evidence type="ECO:0000313" key="2">
    <source>
        <dbReference type="EMBL" id="GBN15486.1"/>
    </source>
</evidence>
<keyword evidence="1" id="KW-0812">Transmembrane</keyword>